<feature type="compositionally biased region" description="Basic and acidic residues" evidence="1">
    <location>
        <begin position="59"/>
        <end position="70"/>
    </location>
</feature>
<dbReference type="OrthoDB" id="10661662at2759"/>
<comment type="caution">
    <text evidence="2">The sequence shown here is derived from an EMBL/GenBank/DDBJ whole genome shotgun (WGS) entry which is preliminary data.</text>
</comment>
<dbReference type="EMBL" id="NBIV01000135">
    <property type="protein sequence ID" value="PXF43161.1"/>
    <property type="molecule type" value="Genomic_DNA"/>
</dbReference>
<dbReference type="AlphaFoldDB" id="A0A2V3IM56"/>
<protein>
    <submittedName>
        <fullName evidence="2">Uncharacterized protein</fullName>
    </submittedName>
</protein>
<feature type="region of interest" description="Disordered" evidence="1">
    <location>
        <begin position="197"/>
        <end position="281"/>
    </location>
</feature>
<feature type="region of interest" description="Disordered" evidence="1">
    <location>
        <begin position="1"/>
        <end position="20"/>
    </location>
</feature>
<name>A0A2V3IM56_9FLOR</name>
<dbReference type="Proteomes" id="UP000247409">
    <property type="component" value="Unassembled WGS sequence"/>
</dbReference>
<proteinExistence type="predicted"/>
<feature type="region of interest" description="Disordered" evidence="1">
    <location>
        <begin position="30"/>
        <end position="73"/>
    </location>
</feature>
<keyword evidence="3" id="KW-1185">Reference proteome</keyword>
<organism evidence="2 3">
    <name type="scientific">Gracilariopsis chorda</name>
    <dbReference type="NCBI Taxonomy" id="448386"/>
    <lineage>
        <taxon>Eukaryota</taxon>
        <taxon>Rhodophyta</taxon>
        <taxon>Florideophyceae</taxon>
        <taxon>Rhodymeniophycidae</taxon>
        <taxon>Gracilariales</taxon>
        <taxon>Gracilariaceae</taxon>
        <taxon>Gracilariopsis</taxon>
    </lineage>
</organism>
<sequence>MDTSPPTSPRHSDTSLTSVNTACSVTVKPTAQSHALPPLPHKTSVHKLPAHASTSTISRDSHASNDDHFLHPPSFTRLPKAKVFVRREPSRILSQNRPLPKPKAVDKRCVSDIHEVCKPPIKPLTAVNPPQSKARIRTDMHNLIDQLPDVHNVPDWIPSDERRDWTAQQSHFDPCEVEDQPTSRWATSLRHISNLYKARSKPPPGVRGSVLQVQPPTLGERLGIPAKNDKRRHATPAPPAPGRVLFSRRGRKKHSADSNTTDMDTPFRATKQTQSEEPSRYADDYVGFIEKPSTLLPHQRHRPSWLRFLRRPRSAYY</sequence>
<reference evidence="2 3" key="1">
    <citation type="journal article" date="2018" name="Mol. Biol. Evol.">
        <title>Analysis of the draft genome of the red seaweed Gracilariopsis chorda provides insights into genome size evolution in Rhodophyta.</title>
        <authorList>
            <person name="Lee J."/>
            <person name="Yang E.C."/>
            <person name="Graf L."/>
            <person name="Yang J.H."/>
            <person name="Qiu H."/>
            <person name="Zel Zion U."/>
            <person name="Chan C.X."/>
            <person name="Stephens T.G."/>
            <person name="Weber A.P.M."/>
            <person name="Boo G.H."/>
            <person name="Boo S.M."/>
            <person name="Kim K.M."/>
            <person name="Shin Y."/>
            <person name="Jung M."/>
            <person name="Lee S.J."/>
            <person name="Yim H.S."/>
            <person name="Lee J.H."/>
            <person name="Bhattacharya D."/>
            <person name="Yoon H.S."/>
        </authorList>
    </citation>
    <scope>NUCLEOTIDE SEQUENCE [LARGE SCALE GENOMIC DNA]</scope>
    <source>
        <strain evidence="2 3">SKKU-2015</strain>
        <tissue evidence="2">Whole body</tissue>
    </source>
</reference>
<accession>A0A2V3IM56</accession>
<gene>
    <name evidence="2" type="ORF">BWQ96_07105</name>
</gene>
<evidence type="ECO:0000313" key="2">
    <source>
        <dbReference type="EMBL" id="PXF43161.1"/>
    </source>
</evidence>
<evidence type="ECO:0000256" key="1">
    <source>
        <dbReference type="SAM" id="MobiDB-lite"/>
    </source>
</evidence>
<evidence type="ECO:0000313" key="3">
    <source>
        <dbReference type="Proteomes" id="UP000247409"/>
    </source>
</evidence>